<accession>A0ABN3U643</accession>
<evidence type="ECO:0000256" key="3">
    <source>
        <dbReference type="ARBA" id="ARBA00022989"/>
    </source>
</evidence>
<dbReference type="SUPFAM" id="SSF90123">
    <property type="entry name" value="ABC transporter transmembrane region"/>
    <property type="match status" value="1"/>
</dbReference>
<dbReference type="InterPro" id="IPR039421">
    <property type="entry name" value="Type_1_exporter"/>
</dbReference>
<dbReference type="PANTHER" id="PTHR43394:SF1">
    <property type="entry name" value="ATP-BINDING CASSETTE SUB-FAMILY B MEMBER 10, MITOCHONDRIAL"/>
    <property type="match status" value="1"/>
</dbReference>
<evidence type="ECO:0000313" key="9">
    <source>
        <dbReference type="Proteomes" id="UP001501842"/>
    </source>
</evidence>
<protein>
    <submittedName>
        <fullName evidence="8">ABC transporter ATP-binding protein</fullName>
    </submittedName>
</protein>
<sequence>MRSLPLSDPGTPDHRGPWRFLGWLARAQARTLLPAIGLSAVFMAVQALMPAAIGRAVDRGLVGRDESELLRWSLILLLLGLVQAAVGTPLHRLAVFVWLDTAYRTVQFVTRQATRLGATLPRRMSTGEVVAVGVSDVSKLSSAVEILTRGSGAVIAIATVTVVLLASTPRLGLVVLLGVPLIMAVSAPLMRPVHRRRTLQRELEGEVTGQAADLVAGLRVLRGLGGEEPFGRGFRARSQRLRGAGAHTAGAEATLKGAGVLLPGLLVLAVTWLGAHQLAAGTISAGELVAAYGYTAFLVNPLWTLADAAESFIKAHVAAARVVRLLALEPEHPGDGTREPDGPEAAVLVDPGSGLRAEPGLLTAVVAGERAGELADRLGGYTGEGVRYGGVPLAELAGLRRRILVSGNEDRLFTGALAAELSPDGDERALRRAIRTACAEDVVETTGLDGLVAEGGREFSGGQQQRLKLARALAADPEVLILVEPTSAVDAHTEARVAERLAGHRAGRTTVVFTSSPLVLDRADRVVWVSGGEVAAEGAHRELLDRAPDYRAAVTRQTAGAGTKE</sequence>
<evidence type="ECO:0000256" key="1">
    <source>
        <dbReference type="ARBA" id="ARBA00004651"/>
    </source>
</evidence>
<keyword evidence="2 5" id="KW-0812">Transmembrane</keyword>
<dbReference type="InterPro" id="IPR027417">
    <property type="entry name" value="P-loop_NTPase"/>
</dbReference>
<dbReference type="Pfam" id="PF00005">
    <property type="entry name" value="ABC_tran"/>
    <property type="match status" value="1"/>
</dbReference>
<feature type="transmembrane region" description="Helical" evidence="5">
    <location>
        <begin position="146"/>
        <end position="165"/>
    </location>
</feature>
<dbReference type="PROSITE" id="PS00211">
    <property type="entry name" value="ABC_TRANSPORTER_1"/>
    <property type="match status" value="1"/>
</dbReference>
<dbReference type="PANTHER" id="PTHR43394">
    <property type="entry name" value="ATP-DEPENDENT PERMEASE MDL1, MITOCHONDRIAL"/>
    <property type="match status" value="1"/>
</dbReference>
<dbReference type="Pfam" id="PF00664">
    <property type="entry name" value="ABC_membrane"/>
    <property type="match status" value="1"/>
</dbReference>
<evidence type="ECO:0000256" key="5">
    <source>
        <dbReference type="SAM" id="Phobius"/>
    </source>
</evidence>
<feature type="domain" description="ABC transporter" evidence="6">
    <location>
        <begin position="323"/>
        <end position="556"/>
    </location>
</feature>
<keyword evidence="8" id="KW-0547">Nucleotide-binding</keyword>
<dbReference type="InterPro" id="IPR036640">
    <property type="entry name" value="ABC1_TM_sf"/>
</dbReference>
<evidence type="ECO:0000259" key="6">
    <source>
        <dbReference type="PROSITE" id="PS50893"/>
    </source>
</evidence>
<dbReference type="Gene3D" id="3.40.50.300">
    <property type="entry name" value="P-loop containing nucleotide triphosphate hydrolases"/>
    <property type="match status" value="1"/>
</dbReference>
<evidence type="ECO:0000313" key="8">
    <source>
        <dbReference type="EMBL" id="GAA2723260.1"/>
    </source>
</evidence>
<dbReference type="RefSeq" id="WP_344449786.1">
    <property type="nucleotide sequence ID" value="NZ_BAAATZ010000006.1"/>
</dbReference>
<comment type="caution">
    <text evidence="8">The sequence shown here is derived from an EMBL/GenBank/DDBJ whole genome shotgun (WGS) entry which is preliminary data.</text>
</comment>
<dbReference type="InterPro" id="IPR003439">
    <property type="entry name" value="ABC_transporter-like_ATP-bd"/>
</dbReference>
<dbReference type="EMBL" id="BAAATZ010000006">
    <property type="protein sequence ID" value="GAA2723260.1"/>
    <property type="molecule type" value="Genomic_DNA"/>
</dbReference>
<dbReference type="PROSITE" id="PS50893">
    <property type="entry name" value="ABC_TRANSPORTER_2"/>
    <property type="match status" value="1"/>
</dbReference>
<feature type="transmembrane region" description="Helical" evidence="5">
    <location>
        <begin position="31"/>
        <end position="49"/>
    </location>
</feature>
<dbReference type="SUPFAM" id="SSF52540">
    <property type="entry name" value="P-loop containing nucleoside triphosphate hydrolases"/>
    <property type="match status" value="1"/>
</dbReference>
<dbReference type="CDD" id="cd07346">
    <property type="entry name" value="ABC_6TM_exporters"/>
    <property type="match status" value="1"/>
</dbReference>
<dbReference type="GO" id="GO:0005524">
    <property type="term" value="F:ATP binding"/>
    <property type="evidence" value="ECO:0007669"/>
    <property type="project" value="UniProtKB-KW"/>
</dbReference>
<reference evidence="8 9" key="1">
    <citation type="journal article" date="2019" name="Int. J. Syst. Evol. Microbiol.">
        <title>The Global Catalogue of Microorganisms (GCM) 10K type strain sequencing project: providing services to taxonomists for standard genome sequencing and annotation.</title>
        <authorList>
            <consortium name="The Broad Institute Genomics Platform"/>
            <consortium name="The Broad Institute Genome Sequencing Center for Infectious Disease"/>
            <person name="Wu L."/>
            <person name="Ma J."/>
        </authorList>
    </citation>
    <scope>NUCLEOTIDE SEQUENCE [LARGE SCALE GENOMIC DNA]</scope>
    <source>
        <strain evidence="8 9">JCM 8201</strain>
    </source>
</reference>
<dbReference type="Gene3D" id="1.20.1560.10">
    <property type="entry name" value="ABC transporter type 1, transmembrane domain"/>
    <property type="match status" value="1"/>
</dbReference>
<dbReference type="InterPro" id="IPR011527">
    <property type="entry name" value="ABC1_TM_dom"/>
</dbReference>
<dbReference type="InterPro" id="IPR017871">
    <property type="entry name" value="ABC_transporter-like_CS"/>
</dbReference>
<evidence type="ECO:0000256" key="4">
    <source>
        <dbReference type="ARBA" id="ARBA00023136"/>
    </source>
</evidence>
<gene>
    <name evidence="8" type="ORF">GCM10010439_18100</name>
</gene>
<evidence type="ECO:0000259" key="7">
    <source>
        <dbReference type="PROSITE" id="PS50929"/>
    </source>
</evidence>
<keyword evidence="4 5" id="KW-0472">Membrane</keyword>
<evidence type="ECO:0000256" key="2">
    <source>
        <dbReference type="ARBA" id="ARBA00022692"/>
    </source>
</evidence>
<organism evidence="8 9">
    <name type="scientific">Actinocorallia aurantiaca</name>
    <dbReference type="NCBI Taxonomy" id="46204"/>
    <lineage>
        <taxon>Bacteria</taxon>
        <taxon>Bacillati</taxon>
        <taxon>Actinomycetota</taxon>
        <taxon>Actinomycetes</taxon>
        <taxon>Streptosporangiales</taxon>
        <taxon>Thermomonosporaceae</taxon>
        <taxon>Actinocorallia</taxon>
    </lineage>
</organism>
<keyword evidence="8" id="KW-0067">ATP-binding</keyword>
<feature type="domain" description="ABC transmembrane type-1" evidence="7">
    <location>
        <begin position="35"/>
        <end position="314"/>
    </location>
</feature>
<dbReference type="PROSITE" id="PS50929">
    <property type="entry name" value="ABC_TM1F"/>
    <property type="match status" value="1"/>
</dbReference>
<proteinExistence type="predicted"/>
<comment type="subcellular location">
    <subcellularLocation>
        <location evidence="1">Cell membrane</location>
        <topology evidence="1">Multi-pass membrane protein</topology>
    </subcellularLocation>
</comment>
<keyword evidence="9" id="KW-1185">Reference proteome</keyword>
<keyword evidence="3 5" id="KW-1133">Transmembrane helix</keyword>
<dbReference type="Proteomes" id="UP001501842">
    <property type="component" value="Unassembled WGS sequence"/>
</dbReference>
<feature type="transmembrane region" description="Helical" evidence="5">
    <location>
        <begin position="171"/>
        <end position="190"/>
    </location>
</feature>
<feature type="transmembrane region" description="Helical" evidence="5">
    <location>
        <begin position="69"/>
        <end position="86"/>
    </location>
</feature>
<name>A0ABN3U643_9ACTN</name>